<feature type="region of interest" description="Disordered" evidence="1">
    <location>
        <begin position="218"/>
        <end position="246"/>
    </location>
</feature>
<dbReference type="InParanoid" id="G8JPA4"/>
<dbReference type="PANTHER" id="PTHR46535">
    <property type="entry name" value="NEDD4-BINDING PROTEIN 2"/>
    <property type="match status" value="1"/>
</dbReference>
<dbReference type="SUPFAM" id="SSF46934">
    <property type="entry name" value="UBA-like"/>
    <property type="match status" value="1"/>
</dbReference>
<dbReference type="Proteomes" id="UP000006790">
    <property type="component" value="Chromosome 2"/>
</dbReference>
<protein>
    <recommendedName>
        <fullName evidence="6">Smr domain-containing protein</fullName>
    </recommendedName>
</protein>
<evidence type="ECO:0000259" key="3">
    <source>
        <dbReference type="PROSITE" id="PS51140"/>
    </source>
</evidence>
<dbReference type="InterPro" id="IPR002625">
    <property type="entry name" value="Smr_dom"/>
</dbReference>
<dbReference type="InterPro" id="IPR052772">
    <property type="entry name" value="Endo/PolyKinase_Domain-Protein"/>
</dbReference>
<dbReference type="eggNOG" id="KOG2401">
    <property type="taxonomic scope" value="Eukaryota"/>
</dbReference>
<dbReference type="STRING" id="931890.G8JPA4"/>
<sequence length="461" mass="52550">MDCKRSIDLLQELFPHETTQTLESALEGAEGDLNIACAILINSEEDVKREEKDDILTVSPISCIETLIDMFPSLSADDVERIYEEYGNDVDKCINTLLTFEGLTNEDIEAQKEYEKVRSLKDTDKVNKKDAWGSLSQKVDTIKTFTGVIEGIAKAALFKNSFHTTKSIISIIYDWEDEYKTIDSNPNSTVTPQAQIMGAGGKVQSAYGFAHSKSYNYPRSKSAGNESDKQESFSSHQRPYRYNSQNKEARELENILRTNLQFKSIRRKFFESALEFFNGDIDKTLAVAVFILETNGGSLTHPRKEFKQDSLQLNTMLTKKSGIIRNKRSANVNFTPDMFSSDSIFAKSKEFFNRIISQPRVDLHGFTSNDAEVLIQPCLEKWWHREIELREQNCQNLRNQSCLNVPDVVIVTGRGLHSLDGVPRVRIKVQQILDKLNYIYTEEPSFFVIRGRKPTRTICSP</sequence>
<dbReference type="CDD" id="cd14279">
    <property type="entry name" value="CUE"/>
    <property type="match status" value="2"/>
</dbReference>
<dbReference type="Gene3D" id="1.10.8.10">
    <property type="entry name" value="DNA helicase RuvA subunit, C-terminal domain"/>
    <property type="match status" value="1"/>
</dbReference>
<evidence type="ECO:0000259" key="2">
    <source>
        <dbReference type="PROSITE" id="PS50828"/>
    </source>
</evidence>
<dbReference type="EMBL" id="CP002498">
    <property type="protein sequence ID" value="AET38162.1"/>
    <property type="molecule type" value="Genomic_DNA"/>
</dbReference>
<dbReference type="InterPro" id="IPR036063">
    <property type="entry name" value="Smr_dom_sf"/>
</dbReference>
<keyword evidence="5" id="KW-1185">Reference proteome</keyword>
<dbReference type="OMA" id="NDDHESK"/>
<dbReference type="PANTHER" id="PTHR46535:SF1">
    <property type="entry name" value="NEDD4-BINDING PROTEIN 2"/>
    <property type="match status" value="1"/>
</dbReference>
<evidence type="ECO:0000313" key="4">
    <source>
        <dbReference type="EMBL" id="AET38162.1"/>
    </source>
</evidence>
<dbReference type="InterPro" id="IPR009060">
    <property type="entry name" value="UBA-like_sf"/>
</dbReference>
<feature type="domain" description="Smr" evidence="2">
    <location>
        <begin position="361"/>
        <end position="459"/>
    </location>
</feature>
<dbReference type="InterPro" id="IPR003892">
    <property type="entry name" value="CUE"/>
</dbReference>
<dbReference type="OrthoDB" id="4080456at2759"/>
<dbReference type="Gene3D" id="3.30.1370.110">
    <property type="match status" value="1"/>
</dbReference>
<dbReference type="HOGENOM" id="CLU_590497_0_0_1"/>
<organism evidence="4 5">
    <name type="scientific">Eremothecium cymbalariae (strain CBS 270.75 / DBVPG 7215 / KCTC 17166 / NRRL Y-17582)</name>
    <name type="common">Yeast</name>
    <dbReference type="NCBI Taxonomy" id="931890"/>
    <lineage>
        <taxon>Eukaryota</taxon>
        <taxon>Fungi</taxon>
        <taxon>Dikarya</taxon>
        <taxon>Ascomycota</taxon>
        <taxon>Saccharomycotina</taxon>
        <taxon>Saccharomycetes</taxon>
        <taxon>Saccharomycetales</taxon>
        <taxon>Saccharomycetaceae</taxon>
        <taxon>Eremothecium</taxon>
    </lineage>
</organism>
<dbReference type="GO" id="GO:0004519">
    <property type="term" value="F:endonuclease activity"/>
    <property type="evidence" value="ECO:0007669"/>
    <property type="project" value="TreeGrafter"/>
</dbReference>
<dbReference type="PROSITE" id="PS50828">
    <property type="entry name" value="SMR"/>
    <property type="match status" value="1"/>
</dbReference>
<dbReference type="PROSITE" id="PS51140">
    <property type="entry name" value="CUE"/>
    <property type="match status" value="1"/>
</dbReference>
<dbReference type="RefSeq" id="XP_003644979.1">
    <property type="nucleotide sequence ID" value="XM_003644931.1"/>
</dbReference>
<dbReference type="SMART" id="SM00463">
    <property type="entry name" value="SMR"/>
    <property type="match status" value="1"/>
</dbReference>
<reference evidence="5" key="1">
    <citation type="journal article" date="2012" name="G3 (Bethesda)">
        <title>Pichia sorbitophila, an interspecies yeast hybrid reveals early steps of genome resolution following polyploidization.</title>
        <authorList>
            <person name="Leh Louis V."/>
            <person name="Despons L."/>
            <person name="Friedrich A."/>
            <person name="Martin T."/>
            <person name="Durrens P."/>
            <person name="Casaregola S."/>
            <person name="Neuveglise C."/>
            <person name="Fairhead C."/>
            <person name="Marck C."/>
            <person name="Cruz J.A."/>
            <person name="Straub M.L."/>
            <person name="Kugler V."/>
            <person name="Sacerdot C."/>
            <person name="Uzunov Z."/>
            <person name="Thierry A."/>
            <person name="Weiss S."/>
            <person name="Bleykasten C."/>
            <person name="De Montigny J."/>
            <person name="Jacques N."/>
            <person name="Jung P."/>
            <person name="Lemaire M."/>
            <person name="Mallet S."/>
            <person name="Morel G."/>
            <person name="Richard G.F."/>
            <person name="Sarkar A."/>
            <person name="Savel G."/>
            <person name="Schacherer J."/>
            <person name="Seret M.L."/>
            <person name="Talla E."/>
            <person name="Samson G."/>
            <person name="Jubin C."/>
            <person name="Poulain J."/>
            <person name="Vacherie B."/>
            <person name="Barbe V."/>
            <person name="Pelletier E."/>
            <person name="Sherman D.J."/>
            <person name="Westhof E."/>
            <person name="Weissenbach J."/>
            <person name="Baret P.V."/>
            <person name="Wincker P."/>
            <person name="Gaillardin C."/>
            <person name="Dujon B."/>
            <person name="Souciet J.L."/>
        </authorList>
    </citation>
    <scope>NUCLEOTIDE SEQUENCE [LARGE SCALE GENOMIC DNA]</scope>
    <source>
        <strain evidence="5">CBS 270.75 / DBVPG 7215 / KCTC 17166 / NRRL Y-17582</strain>
    </source>
</reference>
<dbReference type="GO" id="GO:0043130">
    <property type="term" value="F:ubiquitin binding"/>
    <property type="evidence" value="ECO:0007669"/>
    <property type="project" value="InterPro"/>
</dbReference>
<dbReference type="KEGG" id="erc:Ecym_2432"/>
<accession>G8JPA4</accession>
<evidence type="ECO:0000313" key="5">
    <source>
        <dbReference type="Proteomes" id="UP000006790"/>
    </source>
</evidence>
<proteinExistence type="predicted"/>
<dbReference type="SUPFAM" id="SSF160443">
    <property type="entry name" value="SMR domain-like"/>
    <property type="match status" value="1"/>
</dbReference>
<dbReference type="GO" id="GO:0005634">
    <property type="term" value="C:nucleus"/>
    <property type="evidence" value="ECO:0007669"/>
    <property type="project" value="TreeGrafter"/>
</dbReference>
<gene>
    <name evidence="4" type="ordered locus">Ecym_2432</name>
</gene>
<evidence type="ECO:0008006" key="6">
    <source>
        <dbReference type="Google" id="ProtNLM"/>
    </source>
</evidence>
<dbReference type="FunCoup" id="G8JPA4">
    <property type="interactions" value="18"/>
</dbReference>
<evidence type="ECO:0000256" key="1">
    <source>
        <dbReference type="SAM" id="MobiDB-lite"/>
    </source>
</evidence>
<name>G8JPA4_ERECY</name>
<dbReference type="GeneID" id="11470663"/>
<feature type="compositionally biased region" description="Polar residues" evidence="1">
    <location>
        <begin position="232"/>
        <end position="246"/>
    </location>
</feature>
<dbReference type="Pfam" id="PF02845">
    <property type="entry name" value="CUE"/>
    <property type="match status" value="1"/>
</dbReference>
<dbReference type="AlphaFoldDB" id="G8JPA4"/>
<feature type="domain" description="CUE" evidence="3">
    <location>
        <begin position="59"/>
        <end position="102"/>
    </location>
</feature>